<comment type="caution">
    <text evidence="1">The sequence shown here is derived from an EMBL/GenBank/DDBJ whole genome shotgun (WGS) entry which is preliminary data.</text>
</comment>
<keyword evidence="2" id="KW-1185">Reference proteome</keyword>
<proteinExistence type="predicted"/>
<accession>A0A9W6D5B2</accession>
<dbReference type="AlphaFoldDB" id="A0A9W6D5B2"/>
<organism evidence="1 2">
    <name type="scientific">Desulforhabdus amnigena</name>
    <dbReference type="NCBI Taxonomy" id="40218"/>
    <lineage>
        <taxon>Bacteria</taxon>
        <taxon>Pseudomonadati</taxon>
        <taxon>Thermodesulfobacteriota</taxon>
        <taxon>Syntrophobacteria</taxon>
        <taxon>Syntrophobacterales</taxon>
        <taxon>Syntrophobacteraceae</taxon>
        <taxon>Desulforhabdus</taxon>
    </lineage>
</organism>
<gene>
    <name evidence="1" type="ORF">DAMNIGENAA_09690</name>
</gene>
<sequence>MPAFFILVLVTLNGCISLVNVDSPGTITVSPMDVHVESDPFRNPVKKLGITQFSEPSYLPGAGREVAAIFQQEFLKKSVFRQTVLISRVVKSREEAIYWGWKENCDLVMFADIPYVFDGSGNQATQLKLDVEIWDVRSGRQLWYFQQNACSLPGPDVDFYWTTVAGEPAARYKVLARQLGGQAAEVLTPPDNSTGWRNWCF</sequence>
<reference evidence="1" key="1">
    <citation type="submission" date="2022-12" db="EMBL/GenBank/DDBJ databases">
        <title>Reference genome sequencing for broad-spectrum identification of bacterial and archaeal isolates by mass spectrometry.</title>
        <authorList>
            <person name="Sekiguchi Y."/>
            <person name="Tourlousse D.M."/>
        </authorList>
    </citation>
    <scope>NUCLEOTIDE SEQUENCE</scope>
    <source>
        <strain evidence="1">ASRB1</strain>
    </source>
</reference>
<name>A0A9W6D5B2_9BACT</name>
<dbReference type="EMBL" id="BSDR01000001">
    <property type="protein sequence ID" value="GLI33536.1"/>
    <property type="molecule type" value="Genomic_DNA"/>
</dbReference>
<evidence type="ECO:0000313" key="2">
    <source>
        <dbReference type="Proteomes" id="UP001144372"/>
    </source>
</evidence>
<protein>
    <submittedName>
        <fullName evidence="1">Uncharacterized protein</fullName>
    </submittedName>
</protein>
<evidence type="ECO:0000313" key="1">
    <source>
        <dbReference type="EMBL" id="GLI33536.1"/>
    </source>
</evidence>
<dbReference type="Proteomes" id="UP001144372">
    <property type="component" value="Unassembled WGS sequence"/>
</dbReference>